<accession>A0ABR1J527</accession>
<dbReference type="SUPFAM" id="SSF51735">
    <property type="entry name" value="NAD(P)-binding Rossmann-fold domains"/>
    <property type="match status" value="1"/>
</dbReference>
<sequence length="266" mass="28540">MAESKTPRVAFVTGAAQGLGRAIALRLAKDGLTVAINDLPRSEEKLEAVAEEIRALGRDASIHPADVTNEEAIKNMIDAVVEKHGSLDVMVANAGVLIPAPFLELTTEIWDRSFDINCRSVFLCYRYAADQMVKQGKGGRIIGASSFGGKSGVQHANISAYVGTKFAVRGLTQAAAGELGKYGITVNAYAPGVIDTEMSQRYIEKYSKELFNMTPEQFGQFFASQIPMRRGGVPEDITGLVSYLASEEASFITGQTISVNGGTYCD</sequence>
<protein>
    <recommendedName>
        <fullName evidence="4">NAD(P)-binding protein</fullName>
    </recommendedName>
</protein>
<dbReference type="PANTHER" id="PTHR42760">
    <property type="entry name" value="SHORT-CHAIN DEHYDROGENASES/REDUCTASES FAMILY MEMBER"/>
    <property type="match status" value="1"/>
</dbReference>
<evidence type="ECO:0008006" key="4">
    <source>
        <dbReference type="Google" id="ProtNLM"/>
    </source>
</evidence>
<name>A0ABR1J527_9AGAR</name>
<evidence type="ECO:0000313" key="2">
    <source>
        <dbReference type="EMBL" id="KAK7448436.1"/>
    </source>
</evidence>
<gene>
    <name evidence="2" type="ORF">VKT23_013699</name>
</gene>
<dbReference type="InterPro" id="IPR036291">
    <property type="entry name" value="NAD(P)-bd_dom_sf"/>
</dbReference>
<dbReference type="Gene3D" id="3.40.50.720">
    <property type="entry name" value="NAD(P)-binding Rossmann-like Domain"/>
    <property type="match status" value="1"/>
</dbReference>
<dbReference type="EMBL" id="JBANRG010000038">
    <property type="protein sequence ID" value="KAK7448436.1"/>
    <property type="molecule type" value="Genomic_DNA"/>
</dbReference>
<dbReference type="InterPro" id="IPR002347">
    <property type="entry name" value="SDR_fam"/>
</dbReference>
<evidence type="ECO:0000256" key="1">
    <source>
        <dbReference type="ARBA" id="ARBA00006484"/>
    </source>
</evidence>
<dbReference type="PRINTS" id="PR00081">
    <property type="entry name" value="GDHRDH"/>
</dbReference>
<dbReference type="PANTHER" id="PTHR42760:SF121">
    <property type="entry name" value="3-OXOACYL-(ACYL-CARRIER-PROTEIN) REDUCTASE"/>
    <property type="match status" value="1"/>
</dbReference>
<evidence type="ECO:0000313" key="3">
    <source>
        <dbReference type="Proteomes" id="UP001498398"/>
    </source>
</evidence>
<dbReference type="Proteomes" id="UP001498398">
    <property type="component" value="Unassembled WGS sequence"/>
</dbReference>
<proteinExistence type="inferred from homology"/>
<reference evidence="2 3" key="1">
    <citation type="submission" date="2024-01" db="EMBL/GenBank/DDBJ databases">
        <title>A draft genome for the cacao thread blight pathogen Marasmiellus scandens.</title>
        <authorList>
            <person name="Baruah I.K."/>
            <person name="Leung J."/>
            <person name="Bukari Y."/>
            <person name="Amoako-Attah I."/>
            <person name="Meinhardt L.W."/>
            <person name="Bailey B.A."/>
            <person name="Cohen S.P."/>
        </authorList>
    </citation>
    <scope>NUCLEOTIDE SEQUENCE [LARGE SCALE GENOMIC DNA]</scope>
    <source>
        <strain evidence="2 3">GH-19</strain>
    </source>
</reference>
<keyword evidence="3" id="KW-1185">Reference proteome</keyword>
<comment type="similarity">
    <text evidence="1">Belongs to the short-chain dehydrogenases/reductases (SDR) family.</text>
</comment>
<comment type="caution">
    <text evidence="2">The sequence shown here is derived from an EMBL/GenBank/DDBJ whole genome shotgun (WGS) entry which is preliminary data.</text>
</comment>
<dbReference type="Pfam" id="PF13561">
    <property type="entry name" value="adh_short_C2"/>
    <property type="match status" value="1"/>
</dbReference>
<dbReference type="PRINTS" id="PR00080">
    <property type="entry name" value="SDRFAMILY"/>
</dbReference>
<organism evidence="2 3">
    <name type="scientific">Marasmiellus scandens</name>
    <dbReference type="NCBI Taxonomy" id="2682957"/>
    <lineage>
        <taxon>Eukaryota</taxon>
        <taxon>Fungi</taxon>
        <taxon>Dikarya</taxon>
        <taxon>Basidiomycota</taxon>
        <taxon>Agaricomycotina</taxon>
        <taxon>Agaricomycetes</taxon>
        <taxon>Agaricomycetidae</taxon>
        <taxon>Agaricales</taxon>
        <taxon>Marasmiineae</taxon>
        <taxon>Omphalotaceae</taxon>
        <taxon>Marasmiellus</taxon>
    </lineage>
</organism>